<dbReference type="STRING" id="765440.A0A0C3CP94"/>
<evidence type="ECO:0000256" key="4">
    <source>
        <dbReference type="ARBA" id="ARBA00022840"/>
    </source>
</evidence>
<dbReference type="GO" id="GO:0005524">
    <property type="term" value="F:ATP binding"/>
    <property type="evidence" value="ECO:0007669"/>
    <property type="project" value="UniProtKB-KW"/>
</dbReference>
<name>A0A0C3CP94_PILCF</name>
<keyword evidence="3" id="KW-0418">Kinase</keyword>
<sequence>MTLEHILKLDVKAFDALLFQSLQDRSTYRQLVVRCGQEAQFLLNLLQAVCLQPSLEHFPKRALIKLSRTSGLYPECMTLKEIKLVGKTALAAGNFGDIWKGLLGGQEICIKVPRVFQRSDKVKLLKAFSTEAVIWRQLCHPNVLPFYGVFHLEDKGPCLASPWMKNGNVTSFLKLAPETRRLPLASQMLDIAEGLHYLHTFEPSIIHGDLKGVNILITDSHRACLADFGLATTKDSKSFVVNSTTTMRVAGTLRWQAPELFDPCADDTACVSSLASDVYAFACVCYEMFSGEVPFHDIRNDYRVMNSVMLGKRPTRPSHDMCGLDDEIWCIIESCWTHKPIERLTTHKIVERLRLLSTTSVERPIDNFDPLFPSQTLYSQAEHPFSALPNLMNAAK</sequence>
<keyword evidence="4" id="KW-0067">ATP-binding</keyword>
<gene>
    <name evidence="6" type="ORF">PILCRDRAFT_763184</name>
</gene>
<evidence type="ECO:0000313" key="6">
    <source>
        <dbReference type="EMBL" id="KIM91557.1"/>
    </source>
</evidence>
<accession>A0A0C3CP94</accession>
<dbReference type="HOGENOM" id="CLU_000288_7_18_1"/>
<dbReference type="PANTHER" id="PTHR44329:SF288">
    <property type="entry name" value="MITOGEN-ACTIVATED PROTEIN KINASE KINASE KINASE 20"/>
    <property type="match status" value="1"/>
</dbReference>
<evidence type="ECO:0000256" key="2">
    <source>
        <dbReference type="ARBA" id="ARBA00022741"/>
    </source>
</evidence>
<evidence type="ECO:0000256" key="1">
    <source>
        <dbReference type="ARBA" id="ARBA00022679"/>
    </source>
</evidence>
<dbReference type="InterPro" id="IPR008271">
    <property type="entry name" value="Ser/Thr_kinase_AS"/>
</dbReference>
<dbReference type="Pfam" id="PF07714">
    <property type="entry name" value="PK_Tyr_Ser-Thr"/>
    <property type="match status" value="1"/>
</dbReference>
<dbReference type="Gene3D" id="1.10.510.10">
    <property type="entry name" value="Transferase(Phosphotransferase) domain 1"/>
    <property type="match status" value="1"/>
</dbReference>
<evidence type="ECO:0000313" key="7">
    <source>
        <dbReference type="Proteomes" id="UP000054166"/>
    </source>
</evidence>
<evidence type="ECO:0000256" key="3">
    <source>
        <dbReference type="ARBA" id="ARBA00022777"/>
    </source>
</evidence>
<dbReference type="InParanoid" id="A0A0C3CP94"/>
<dbReference type="Proteomes" id="UP000054166">
    <property type="component" value="Unassembled WGS sequence"/>
</dbReference>
<keyword evidence="1" id="KW-0808">Transferase</keyword>
<dbReference type="GO" id="GO:0004674">
    <property type="term" value="F:protein serine/threonine kinase activity"/>
    <property type="evidence" value="ECO:0007669"/>
    <property type="project" value="TreeGrafter"/>
</dbReference>
<evidence type="ECO:0000259" key="5">
    <source>
        <dbReference type="PROSITE" id="PS50011"/>
    </source>
</evidence>
<keyword evidence="7" id="KW-1185">Reference proteome</keyword>
<dbReference type="PROSITE" id="PS00108">
    <property type="entry name" value="PROTEIN_KINASE_ST"/>
    <property type="match status" value="1"/>
</dbReference>
<keyword evidence="2" id="KW-0547">Nucleotide-binding</keyword>
<dbReference type="InterPro" id="IPR001245">
    <property type="entry name" value="Ser-Thr/Tyr_kinase_cat_dom"/>
</dbReference>
<dbReference type="PROSITE" id="PS50011">
    <property type="entry name" value="PROTEIN_KINASE_DOM"/>
    <property type="match status" value="1"/>
</dbReference>
<protein>
    <recommendedName>
        <fullName evidence="5">Protein kinase domain-containing protein</fullName>
    </recommendedName>
</protein>
<dbReference type="EMBL" id="KN832971">
    <property type="protein sequence ID" value="KIM91557.1"/>
    <property type="molecule type" value="Genomic_DNA"/>
</dbReference>
<dbReference type="OrthoDB" id="122279at2759"/>
<dbReference type="PANTHER" id="PTHR44329">
    <property type="entry name" value="SERINE/THREONINE-PROTEIN KINASE TNNI3K-RELATED"/>
    <property type="match status" value="1"/>
</dbReference>
<proteinExistence type="predicted"/>
<organism evidence="6 7">
    <name type="scientific">Piloderma croceum (strain F 1598)</name>
    <dbReference type="NCBI Taxonomy" id="765440"/>
    <lineage>
        <taxon>Eukaryota</taxon>
        <taxon>Fungi</taxon>
        <taxon>Dikarya</taxon>
        <taxon>Basidiomycota</taxon>
        <taxon>Agaricomycotina</taxon>
        <taxon>Agaricomycetes</taxon>
        <taxon>Agaricomycetidae</taxon>
        <taxon>Atheliales</taxon>
        <taxon>Atheliaceae</taxon>
        <taxon>Piloderma</taxon>
    </lineage>
</organism>
<dbReference type="SMART" id="SM00220">
    <property type="entry name" value="S_TKc"/>
    <property type="match status" value="1"/>
</dbReference>
<feature type="domain" description="Protein kinase" evidence="5">
    <location>
        <begin position="84"/>
        <end position="356"/>
    </location>
</feature>
<dbReference type="InterPro" id="IPR051681">
    <property type="entry name" value="Ser/Thr_Kinases-Pseudokinases"/>
</dbReference>
<dbReference type="InterPro" id="IPR011009">
    <property type="entry name" value="Kinase-like_dom_sf"/>
</dbReference>
<dbReference type="SUPFAM" id="SSF56112">
    <property type="entry name" value="Protein kinase-like (PK-like)"/>
    <property type="match status" value="1"/>
</dbReference>
<dbReference type="InterPro" id="IPR000719">
    <property type="entry name" value="Prot_kinase_dom"/>
</dbReference>
<reference evidence="6 7" key="1">
    <citation type="submission" date="2014-04" db="EMBL/GenBank/DDBJ databases">
        <authorList>
            <consortium name="DOE Joint Genome Institute"/>
            <person name="Kuo A."/>
            <person name="Tarkka M."/>
            <person name="Buscot F."/>
            <person name="Kohler A."/>
            <person name="Nagy L.G."/>
            <person name="Floudas D."/>
            <person name="Copeland A."/>
            <person name="Barry K.W."/>
            <person name="Cichocki N."/>
            <person name="Veneault-Fourrey C."/>
            <person name="LaButti K."/>
            <person name="Lindquist E.A."/>
            <person name="Lipzen A."/>
            <person name="Lundell T."/>
            <person name="Morin E."/>
            <person name="Murat C."/>
            <person name="Sun H."/>
            <person name="Tunlid A."/>
            <person name="Henrissat B."/>
            <person name="Grigoriev I.V."/>
            <person name="Hibbett D.S."/>
            <person name="Martin F."/>
            <person name="Nordberg H.P."/>
            <person name="Cantor M.N."/>
            <person name="Hua S.X."/>
        </authorList>
    </citation>
    <scope>NUCLEOTIDE SEQUENCE [LARGE SCALE GENOMIC DNA]</scope>
    <source>
        <strain evidence="6 7">F 1598</strain>
    </source>
</reference>
<reference evidence="7" key="2">
    <citation type="submission" date="2015-01" db="EMBL/GenBank/DDBJ databases">
        <title>Evolutionary Origins and Diversification of the Mycorrhizal Mutualists.</title>
        <authorList>
            <consortium name="DOE Joint Genome Institute"/>
            <consortium name="Mycorrhizal Genomics Consortium"/>
            <person name="Kohler A."/>
            <person name="Kuo A."/>
            <person name="Nagy L.G."/>
            <person name="Floudas D."/>
            <person name="Copeland A."/>
            <person name="Barry K.W."/>
            <person name="Cichocki N."/>
            <person name="Veneault-Fourrey C."/>
            <person name="LaButti K."/>
            <person name="Lindquist E.A."/>
            <person name="Lipzen A."/>
            <person name="Lundell T."/>
            <person name="Morin E."/>
            <person name="Murat C."/>
            <person name="Riley R."/>
            <person name="Ohm R."/>
            <person name="Sun H."/>
            <person name="Tunlid A."/>
            <person name="Henrissat B."/>
            <person name="Grigoriev I.V."/>
            <person name="Hibbett D.S."/>
            <person name="Martin F."/>
        </authorList>
    </citation>
    <scope>NUCLEOTIDE SEQUENCE [LARGE SCALE GENOMIC DNA]</scope>
    <source>
        <strain evidence="7">F 1598</strain>
    </source>
</reference>
<dbReference type="AlphaFoldDB" id="A0A0C3CP94"/>